<dbReference type="Proteomes" id="UP000228711">
    <property type="component" value="Unassembled WGS sequence"/>
</dbReference>
<accession>A0A2H0YSJ5</accession>
<dbReference type="InterPro" id="IPR015797">
    <property type="entry name" value="NUDIX_hydrolase-like_dom_sf"/>
</dbReference>
<reference evidence="5" key="1">
    <citation type="submission" date="2017-09" db="EMBL/GenBank/DDBJ databases">
        <title>Depth-based differentiation of microbial function through sediment-hosted aquifers and enrichment of novel symbionts in the deep terrestrial subsurface.</title>
        <authorList>
            <person name="Probst A.J."/>
            <person name="Ladd B."/>
            <person name="Jarett J.K."/>
            <person name="Geller-Mcgrath D.E."/>
            <person name="Sieber C.M.K."/>
            <person name="Emerson J.B."/>
            <person name="Anantharaman K."/>
            <person name="Thomas B.C."/>
            <person name="Malmstrom R."/>
            <person name="Stieglmeier M."/>
            <person name="Klingl A."/>
            <person name="Woyke T."/>
            <person name="Ryan C.M."/>
            <person name="Banfield J.F."/>
        </authorList>
    </citation>
    <scope>NUCLEOTIDE SEQUENCE [LARGE SCALE GENOMIC DNA]</scope>
</reference>
<evidence type="ECO:0000313" key="4">
    <source>
        <dbReference type="EMBL" id="PIS41471.1"/>
    </source>
</evidence>
<dbReference type="InterPro" id="IPR020476">
    <property type="entry name" value="Nudix_hydrolase"/>
</dbReference>
<dbReference type="AlphaFoldDB" id="A0A2H0YSJ5"/>
<keyword evidence="2 4" id="KW-0378">Hydrolase</keyword>
<dbReference type="SUPFAM" id="SSF55811">
    <property type="entry name" value="Nudix"/>
    <property type="match status" value="1"/>
</dbReference>
<comment type="caution">
    <text evidence="4">The sequence shown here is derived from an EMBL/GenBank/DDBJ whole genome shotgun (WGS) entry which is preliminary data.</text>
</comment>
<dbReference type="PRINTS" id="PR00502">
    <property type="entry name" value="NUDIXFAMILY"/>
</dbReference>
<gene>
    <name evidence="4" type="ORF">COT25_02915</name>
</gene>
<dbReference type="Pfam" id="PF00293">
    <property type="entry name" value="NUDIX"/>
    <property type="match status" value="1"/>
</dbReference>
<dbReference type="InterPro" id="IPR000086">
    <property type="entry name" value="NUDIX_hydrolase_dom"/>
</dbReference>
<dbReference type="EMBL" id="PEXV01000100">
    <property type="protein sequence ID" value="PIS41471.1"/>
    <property type="molecule type" value="Genomic_DNA"/>
</dbReference>
<evidence type="ECO:0000313" key="5">
    <source>
        <dbReference type="Proteomes" id="UP000228711"/>
    </source>
</evidence>
<dbReference type="Gene3D" id="3.90.79.10">
    <property type="entry name" value="Nucleoside Triphosphate Pyrophosphohydrolase"/>
    <property type="match status" value="1"/>
</dbReference>
<organism evidence="4 5">
    <name type="scientific">Candidatus Kerfeldbacteria bacterium CG08_land_8_20_14_0_20_42_7</name>
    <dbReference type="NCBI Taxonomy" id="2014245"/>
    <lineage>
        <taxon>Bacteria</taxon>
        <taxon>Candidatus Kerfeldiibacteriota</taxon>
    </lineage>
</organism>
<dbReference type="GO" id="GO:0016787">
    <property type="term" value="F:hydrolase activity"/>
    <property type="evidence" value="ECO:0007669"/>
    <property type="project" value="UniProtKB-KW"/>
</dbReference>
<evidence type="ECO:0000259" key="3">
    <source>
        <dbReference type="PROSITE" id="PS51462"/>
    </source>
</evidence>
<protein>
    <submittedName>
        <fullName evidence="4">NUDIX hydrolase</fullName>
    </submittedName>
</protein>
<name>A0A2H0YSJ5_9BACT</name>
<dbReference type="PANTHER" id="PTHR43046">
    <property type="entry name" value="GDP-MANNOSE MANNOSYL HYDROLASE"/>
    <property type="match status" value="1"/>
</dbReference>
<evidence type="ECO:0000256" key="1">
    <source>
        <dbReference type="ARBA" id="ARBA00001946"/>
    </source>
</evidence>
<comment type="cofactor">
    <cofactor evidence="1">
        <name>Mg(2+)</name>
        <dbReference type="ChEBI" id="CHEBI:18420"/>
    </cofactor>
</comment>
<feature type="domain" description="Nudix hydrolase" evidence="3">
    <location>
        <begin position="18"/>
        <end position="150"/>
    </location>
</feature>
<dbReference type="PROSITE" id="PS51462">
    <property type="entry name" value="NUDIX"/>
    <property type="match status" value="1"/>
</dbReference>
<proteinExistence type="predicted"/>
<sequence length="159" mass="17868">MQISIHYKEENQPKPNQPIVPSVHGVIVNEDKKILFQKREDSPKWAIPGGKVDLGETPEQSLAREMKEELNVDVEVKKFLGIYSSPDYVLSVGEAVFQPFLLAYECKILSGVPQKTAESVDYLWAGPEDITLKKFFPLSRELVETALGLRDVPLTNVTV</sequence>
<evidence type="ECO:0000256" key="2">
    <source>
        <dbReference type="ARBA" id="ARBA00022801"/>
    </source>
</evidence>
<dbReference type="PANTHER" id="PTHR43046:SF14">
    <property type="entry name" value="MUTT_NUDIX FAMILY PROTEIN"/>
    <property type="match status" value="1"/>
</dbReference>